<dbReference type="FunFam" id="1.10.510.10:FF:001235">
    <property type="entry name" value="Kinase, CMGC CDK"/>
    <property type="match status" value="1"/>
</dbReference>
<keyword evidence="5 10" id="KW-0418">Kinase</keyword>
<dbReference type="Gene3D" id="3.30.200.20">
    <property type="entry name" value="Phosphorylase Kinase, domain 1"/>
    <property type="match status" value="1"/>
</dbReference>
<evidence type="ECO:0000256" key="4">
    <source>
        <dbReference type="ARBA" id="ARBA00022741"/>
    </source>
</evidence>
<dbReference type="EMBL" id="VDLU01000001">
    <property type="protein sequence ID" value="TNJ29816.1"/>
    <property type="molecule type" value="Genomic_DNA"/>
</dbReference>
<evidence type="ECO:0000256" key="1">
    <source>
        <dbReference type="ARBA" id="ARBA00006485"/>
    </source>
</evidence>
<comment type="similarity">
    <text evidence="1">Belongs to the protein kinase superfamily. CMGC Ser/Thr protein kinase family. CDC2/CDKX subfamily.</text>
</comment>
<organism evidence="10 11">
    <name type="scientific">Giardia muris</name>
    <dbReference type="NCBI Taxonomy" id="5742"/>
    <lineage>
        <taxon>Eukaryota</taxon>
        <taxon>Metamonada</taxon>
        <taxon>Diplomonadida</taxon>
        <taxon>Hexamitidae</taxon>
        <taxon>Giardiinae</taxon>
        <taxon>Giardia</taxon>
    </lineage>
</organism>
<sequence length="347" mass="39078">MSAPQPHALPNDYVFIEQIGEGTYGTVCKCAYGDQLLAVKRIKMDSSSKGVPATTLREVAILKALNTRQREMVEQGILHDLGAANIINLIDVIYDLSNIFLVFEYCSIDLDQYLKTNVLSQRQIKRLMYQLLNGLNVVHKNEILHRDIKPNNLLLKFPHIQANGEGDTGLNFAQTRTEPRPEADDCILKLTDFGLARSYGINVTSISANVVSLWYRAPELILSSKSYSTAVDVWSTGCIMYFLANRKALFQVRKDFDLLQQAFSYFYTGPASVREISVLPGWSSFVGTNQAIDLGALNNPDRQRVEVDIVVDDQGKDLFYKMMCLNPSQRISCEEALHHPWFADKDA</sequence>
<dbReference type="InterPro" id="IPR008271">
    <property type="entry name" value="Ser/Thr_kinase_AS"/>
</dbReference>
<evidence type="ECO:0000256" key="2">
    <source>
        <dbReference type="ARBA" id="ARBA00022527"/>
    </source>
</evidence>
<dbReference type="PROSITE" id="PS00107">
    <property type="entry name" value="PROTEIN_KINASE_ATP"/>
    <property type="match status" value="1"/>
</dbReference>
<comment type="caution">
    <text evidence="10">The sequence shown here is derived from an EMBL/GenBank/DDBJ whole genome shotgun (WGS) entry which is preliminary data.</text>
</comment>
<evidence type="ECO:0000256" key="7">
    <source>
        <dbReference type="PROSITE-ProRule" id="PRU10141"/>
    </source>
</evidence>
<evidence type="ECO:0000259" key="9">
    <source>
        <dbReference type="PROSITE" id="PS50011"/>
    </source>
</evidence>
<evidence type="ECO:0000256" key="6">
    <source>
        <dbReference type="ARBA" id="ARBA00022840"/>
    </source>
</evidence>
<dbReference type="GO" id="GO:0004693">
    <property type="term" value="F:cyclin-dependent protein serine/threonine kinase activity"/>
    <property type="evidence" value="ECO:0007669"/>
    <property type="project" value="TreeGrafter"/>
</dbReference>
<dbReference type="InterPro" id="IPR011009">
    <property type="entry name" value="Kinase-like_dom_sf"/>
</dbReference>
<dbReference type="OrthoDB" id="10249857at2759"/>
<dbReference type="GO" id="GO:0005634">
    <property type="term" value="C:nucleus"/>
    <property type="evidence" value="ECO:0007669"/>
    <property type="project" value="TreeGrafter"/>
</dbReference>
<evidence type="ECO:0000256" key="5">
    <source>
        <dbReference type="ARBA" id="ARBA00022777"/>
    </source>
</evidence>
<keyword evidence="3" id="KW-0808">Transferase</keyword>
<dbReference type="GO" id="GO:0005524">
    <property type="term" value="F:ATP binding"/>
    <property type="evidence" value="ECO:0007669"/>
    <property type="project" value="UniProtKB-UniRule"/>
</dbReference>
<feature type="binding site" evidence="7">
    <location>
        <position position="40"/>
    </location>
    <ligand>
        <name>ATP</name>
        <dbReference type="ChEBI" id="CHEBI:30616"/>
    </ligand>
</feature>
<dbReference type="Proteomes" id="UP000315496">
    <property type="component" value="Chromosome 1"/>
</dbReference>
<reference evidence="10 11" key="1">
    <citation type="submission" date="2019-05" db="EMBL/GenBank/DDBJ databases">
        <title>The compact genome of Giardia muris reveals important steps in the evolution of intestinal protozoan parasites.</title>
        <authorList>
            <person name="Xu F."/>
            <person name="Jimenez-Gonzalez A."/>
            <person name="Einarsson E."/>
            <person name="Astvaldsson A."/>
            <person name="Peirasmaki D."/>
            <person name="Eckmann L."/>
            <person name="Andersson J.O."/>
            <person name="Svard S.G."/>
            <person name="Jerlstrom-Hultqvist J."/>
        </authorList>
    </citation>
    <scope>NUCLEOTIDE SEQUENCE [LARGE SCALE GENOMIC DNA]</scope>
    <source>
        <strain evidence="10 11">Roberts-Thomson</strain>
    </source>
</reference>
<dbReference type="InterPro" id="IPR017441">
    <property type="entry name" value="Protein_kinase_ATP_BS"/>
</dbReference>
<dbReference type="InterPro" id="IPR000719">
    <property type="entry name" value="Prot_kinase_dom"/>
</dbReference>
<dbReference type="SUPFAM" id="SSF56112">
    <property type="entry name" value="Protein kinase-like (PK-like)"/>
    <property type="match status" value="1"/>
</dbReference>
<accession>A0A4Z1SVJ4</accession>
<name>A0A4Z1SVJ4_GIAMU</name>
<dbReference type="Pfam" id="PF00069">
    <property type="entry name" value="Pkinase"/>
    <property type="match status" value="1"/>
</dbReference>
<dbReference type="PANTHER" id="PTHR24056">
    <property type="entry name" value="CELL DIVISION PROTEIN KINASE"/>
    <property type="match status" value="1"/>
</dbReference>
<dbReference type="VEuPathDB" id="GiardiaDB:GMRT_15491"/>
<keyword evidence="11" id="KW-1185">Reference proteome</keyword>
<dbReference type="GO" id="GO:0005737">
    <property type="term" value="C:cytoplasm"/>
    <property type="evidence" value="ECO:0007669"/>
    <property type="project" value="TreeGrafter"/>
</dbReference>
<dbReference type="SMART" id="SM00220">
    <property type="entry name" value="S_TKc"/>
    <property type="match status" value="1"/>
</dbReference>
<evidence type="ECO:0000256" key="8">
    <source>
        <dbReference type="RuleBase" id="RU000304"/>
    </source>
</evidence>
<dbReference type="Gene3D" id="1.10.510.10">
    <property type="entry name" value="Transferase(Phosphotransferase) domain 1"/>
    <property type="match status" value="1"/>
</dbReference>
<feature type="domain" description="Protein kinase" evidence="9">
    <location>
        <begin position="13"/>
        <end position="342"/>
    </location>
</feature>
<keyword evidence="2 8" id="KW-0723">Serine/threonine-protein kinase</keyword>
<dbReference type="InterPro" id="IPR050108">
    <property type="entry name" value="CDK"/>
</dbReference>
<protein>
    <submittedName>
        <fullName evidence="10">Kinase, CMGC CDK</fullName>
    </submittedName>
</protein>
<dbReference type="PANTHER" id="PTHR24056:SF46">
    <property type="entry name" value="CYCLIN-DEPENDENT KINASE 5"/>
    <property type="match status" value="1"/>
</dbReference>
<evidence type="ECO:0000256" key="3">
    <source>
        <dbReference type="ARBA" id="ARBA00022679"/>
    </source>
</evidence>
<dbReference type="PROSITE" id="PS00108">
    <property type="entry name" value="PROTEIN_KINASE_ST"/>
    <property type="match status" value="1"/>
</dbReference>
<keyword evidence="4 7" id="KW-0547">Nucleotide-binding</keyword>
<dbReference type="PROSITE" id="PS50011">
    <property type="entry name" value="PROTEIN_KINASE_DOM"/>
    <property type="match status" value="1"/>
</dbReference>
<evidence type="ECO:0000313" key="10">
    <source>
        <dbReference type="EMBL" id="TNJ29816.1"/>
    </source>
</evidence>
<gene>
    <name evidence="10" type="ORF">GMRT_15491</name>
</gene>
<evidence type="ECO:0000313" key="11">
    <source>
        <dbReference type="Proteomes" id="UP000315496"/>
    </source>
</evidence>
<proteinExistence type="inferred from homology"/>
<dbReference type="AlphaFoldDB" id="A0A4Z1SVJ4"/>
<keyword evidence="6 7" id="KW-0067">ATP-binding</keyword>